<dbReference type="Pfam" id="PF08531">
    <property type="entry name" value="Bac_rhamnosid_N"/>
    <property type="match status" value="1"/>
</dbReference>
<feature type="transmembrane region" description="Helical" evidence="4">
    <location>
        <begin position="1270"/>
        <end position="1288"/>
    </location>
</feature>
<dbReference type="InterPro" id="IPR013783">
    <property type="entry name" value="Ig-like_fold"/>
</dbReference>
<evidence type="ECO:0000256" key="1">
    <source>
        <dbReference type="ARBA" id="ARBA00001445"/>
    </source>
</evidence>
<dbReference type="EMBL" id="ACEC01000066">
    <property type="protein sequence ID" value="EEG30324.1"/>
    <property type="molecule type" value="Genomic_DNA"/>
</dbReference>
<dbReference type="SUPFAM" id="SSF48208">
    <property type="entry name" value="Six-hairpin glycosidases"/>
    <property type="match status" value="1"/>
</dbReference>
<evidence type="ECO:0000256" key="5">
    <source>
        <dbReference type="SAM" id="SignalP"/>
    </source>
</evidence>
<dbReference type="Pfam" id="PF25788">
    <property type="entry name" value="Ig_Rha78A_N"/>
    <property type="match status" value="1"/>
</dbReference>
<proteinExistence type="predicted"/>
<dbReference type="InterPro" id="IPR035396">
    <property type="entry name" value="Bac_rhamnosid6H"/>
</dbReference>
<dbReference type="Gene3D" id="1.50.10.10">
    <property type="match status" value="1"/>
</dbReference>
<feature type="domain" description="Bacterial alpha-L-rhamnosidase N-terminal" evidence="7">
    <location>
        <begin position="172"/>
        <end position="358"/>
    </location>
</feature>
<name>C0EDX6_9FIRM</name>
<evidence type="ECO:0000259" key="6">
    <source>
        <dbReference type="Pfam" id="PF05592"/>
    </source>
</evidence>
<keyword evidence="4" id="KW-0812">Transmembrane</keyword>
<evidence type="ECO:0000259" key="8">
    <source>
        <dbReference type="Pfam" id="PF17389"/>
    </source>
</evidence>
<dbReference type="EC" id="3.2.1.40" evidence="2"/>
<dbReference type="Pfam" id="PF05592">
    <property type="entry name" value="Bac_rhamnosid"/>
    <property type="match status" value="1"/>
</dbReference>
<keyword evidence="3" id="KW-0378">Hydrolase</keyword>
<dbReference type="Gene3D" id="2.60.420.10">
    <property type="entry name" value="Maltose phosphorylase, domain 3"/>
    <property type="match status" value="1"/>
</dbReference>
<dbReference type="GO" id="GO:0030596">
    <property type="term" value="F:alpha-L-rhamnosidase activity"/>
    <property type="evidence" value="ECO:0007669"/>
    <property type="project" value="UniProtKB-EC"/>
</dbReference>
<keyword evidence="4" id="KW-0472">Membrane</keyword>
<dbReference type="Pfam" id="PF17390">
    <property type="entry name" value="Bac_rhamnosid_C"/>
    <property type="match status" value="1"/>
</dbReference>
<dbReference type="HOGENOM" id="CLU_002926_3_1_9"/>
<keyword evidence="4" id="KW-1133">Transmembrane helix</keyword>
<dbReference type="InterPro" id="IPR016007">
    <property type="entry name" value="Alpha_rhamnosid"/>
</dbReference>
<feature type="domain" description="Alpha-L-rhamnosidase six-hairpin glycosidase" evidence="8">
    <location>
        <begin position="539"/>
        <end position="900"/>
    </location>
</feature>
<comment type="catalytic activity">
    <reaction evidence="1">
        <text>Hydrolysis of terminal non-reducing alpha-L-rhamnose residues in alpha-L-rhamnosides.</text>
        <dbReference type="EC" id="3.2.1.40"/>
    </reaction>
</comment>
<evidence type="ECO:0000313" key="10">
    <source>
        <dbReference type="EMBL" id="EEG30324.1"/>
    </source>
</evidence>
<dbReference type="PANTHER" id="PTHR33307">
    <property type="entry name" value="ALPHA-RHAMNOSIDASE (EUROFUNG)"/>
    <property type="match status" value="1"/>
</dbReference>
<dbReference type="Pfam" id="PF07554">
    <property type="entry name" value="FIVAR"/>
    <property type="match status" value="3"/>
</dbReference>
<dbReference type="InterPro" id="IPR013737">
    <property type="entry name" value="Bac_rhamnosid_N"/>
</dbReference>
<dbReference type="GO" id="GO:0005975">
    <property type="term" value="P:carbohydrate metabolic process"/>
    <property type="evidence" value="ECO:0007669"/>
    <property type="project" value="InterPro"/>
</dbReference>
<dbReference type="InterPro" id="IPR012341">
    <property type="entry name" value="6hp_glycosidase-like_sf"/>
</dbReference>
<dbReference type="InterPro" id="IPR008902">
    <property type="entry name" value="Rhamnosid_concanavalin"/>
</dbReference>
<keyword evidence="11" id="KW-1185">Reference proteome</keyword>
<sequence length="1293" mass="140716">MKRKEMGIRILSSMLALALTAATVFTTVSAQGNDLASNLNVNSLTVEFVDAPQGIDVDAPRFGWKLDSNQIGAQQKAYQIVVKDAAGNLAWDSGVVESDDSVSVQYAGENALAPETDYIYTITTWDNYGNKATAESTFSTGVEDWGGAKWVSPGETNYAVSMLRTEKSIQDKAVKSAKLYMTSLGIYKAYINGELVKGEIETAFDPGWVNYNDYINYQTYDVTDYISGSTLALSAELGRGWYKSSISSNGYRDIAIGGEGRLDLALIGKLVIQYEDGETQTIVTDESWKYNNNGPVYNHDFYSNGSFNPDADPFVDGVKWGGEKYDANKEVEGWKLPGFTAPQFGSDWKDARIVTYEGDLVSSNGAAAAYYNEKNDQYPQSDSYLYTNINKSVEEGGTSEHVLGEVVVDKTFDLNTEEVTIQPGQKMILNLGQNIAGVLETTMEADKDTTVVFSHVEMLNDGNKNPNMASGGSTGPKGTIYTANLRGEKTSVYTFGDDSEVTYRPSFTYFGFQYVQITATKPVTIKKVVGKPITSAMAQTGHIETDNAGINKLFNNVLWSQMDNFLSIPTDCPQRNERCGWTGDVQLFAGTGTFNFDSVAFLQNYVKICDNQAANFDNKYTAVMPAQQGYGKNVSSGWSDVGIVLPWTLYQQTGDISIIANSYDQMDKYMDAIGDYGAGYNTRWYGDWVSLQACSIQYLNLAYRAYDAQLMAKMAEALGYADKVEKYNAMFQDTKEYFMNKYVDEQGNILSATADNMLGQSDTYHDEYVDNSQTAIAWALKLGFYRDEEHKQYILSKLLESIRNEDGSFRPGYSENTLAVGFLGLNVILPSLSGAGATDTAYSLLQQRDFPSWLYSVDQGATTIWERWNSYSKENSFLSPGMNSFNHFSFGACLEWMYQEMAGIARDEQNPGFKHFNLSPTLDPTQGINYASASYNSYYGEIESGWTSANGEMTSYHATVPVNTTATLYLPVDASTVENFQNIPGIIFTGMTTHRDMETASFRVTSGSYDFEVVDGALVATVADGYVAAAEANKTILEDVIAYAEAQKADASYESVIPMVKETFEAALENAKLVAADMIASQEAVDNAWITLMGEIHKLGFVQGDKASLEKLVSAAGTIEANLNNYVEKGKAEFVSALADARKVLADDNALQGEVDPAASALLDAMMELRLKADKSLLEQTMATAAEIDIAAYTAETVAAFNAANDNANAVYENENATQDEVDSANAALAEAIAALQPVEAATPAPADTAVAGDKTVTTGTGSAKTGDTAPFAAAAALVVLAGAGVLLSKKKH</sequence>
<dbReference type="eggNOG" id="COG3408">
    <property type="taxonomic scope" value="Bacteria"/>
</dbReference>
<feature type="domain" description="Alpha-L-rhamnosidase concanavalin-like" evidence="6">
    <location>
        <begin position="424"/>
        <end position="521"/>
    </location>
</feature>
<dbReference type="InterPro" id="IPR035398">
    <property type="entry name" value="Bac_rhamnosid_C"/>
</dbReference>
<comment type="caution">
    <text evidence="10">The sequence shown here is derived from an EMBL/GenBank/DDBJ whole genome shotgun (WGS) entry which is preliminary data.</text>
</comment>
<feature type="domain" description="Alpha-L-rhamnosidase C-terminal" evidence="9">
    <location>
        <begin position="903"/>
        <end position="977"/>
    </location>
</feature>
<dbReference type="Pfam" id="PF17389">
    <property type="entry name" value="Bac_rhamnosid6H"/>
    <property type="match status" value="1"/>
</dbReference>
<reference evidence="10 11" key="1">
    <citation type="submission" date="2009-01" db="EMBL/GenBank/DDBJ databases">
        <authorList>
            <person name="Fulton L."/>
            <person name="Clifton S."/>
            <person name="Fulton B."/>
            <person name="Xu J."/>
            <person name="Minx P."/>
            <person name="Pepin K.H."/>
            <person name="Johnson M."/>
            <person name="Bhonagiri V."/>
            <person name="Nash W.E."/>
            <person name="Mardis E.R."/>
            <person name="Wilson R.K."/>
        </authorList>
    </citation>
    <scope>NUCLEOTIDE SEQUENCE [LARGE SCALE GENOMIC DNA]</scope>
    <source>
        <strain evidence="10 11">DSM 5476</strain>
    </source>
</reference>
<evidence type="ECO:0000256" key="2">
    <source>
        <dbReference type="ARBA" id="ARBA00012652"/>
    </source>
</evidence>
<dbReference type="Gene3D" id="1.20.1270.70">
    <property type="entry name" value="Designed single chain three-helix bundle"/>
    <property type="match status" value="1"/>
</dbReference>
<dbReference type="Gene3D" id="2.60.120.260">
    <property type="entry name" value="Galactose-binding domain-like"/>
    <property type="match status" value="2"/>
</dbReference>
<dbReference type="Gene3D" id="2.60.40.10">
    <property type="entry name" value="Immunoglobulins"/>
    <property type="match status" value="1"/>
</dbReference>
<protein>
    <recommendedName>
        <fullName evidence="2">alpha-L-rhamnosidase</fullName>
        <ecNumber evidence="2">3.2.1.40</ecNumber>
    </recommendedName>
</protein>
<accession>C0EDX6</accession>
<keyword evidence="5" id="KW-0732">Signal</keyword>
<evidence type="ECO:0000313" key="11">
    <source>
        <dbReference type="Proteomes" id="UP000003340"/>
    </source>
</evidence>
<reference evidence="10 11" key="2">
    <citation type="submission" date="2009-02" db="EMBL/GenBank/DDBJ databases">
        <title>Draft genome sequence of Clostridium methylpentosum (DSM 5476).</title>
        <authorList>
            <person name="Sudarsanam P."/>
            <person name="Ley R."/>
            <person name="Guruge J."/>
            <person name="Turnbaugh P.J."/>
            <person name="Mahowald M."/>
            <person name="Liep D."/>
            <person name="Gordon J."/>
        </authorList>
    </citation>
    <scope>NUCLEOTIDE SEQUENCE [LARGE SCALE GENOMIC DNA]</scope>
    <source>
        <strain evidence="10 11">DSM 5476</strain>
    </source>
</reference>
<gene>
    <name evidence="10" type="ORF">CLOSTMETH_02055</name>
</gene>
<evidence type="ECO:0000256" key="3">
    <source>
        <dbReference type="ARBA" id="ARBA00022801"/>
    </source>
</evidence>
<dbReference type="PANTHER" id="PTHR33307:SF6">
    <property type="entry name" value="ALPHA-RHAMNOSIDASE (EUROFUNG)-RELATED"/>
    <property type="match status" value="1"/>
</dbReference>
<dbReference type="Gene3D" id="1.20.1270.90">
    <property type="entry name" value="AF1782-like"/>
    <property type="match status" value="1"/>
</dbReference>
<dbReference type="InterPro" id="IPR008928">
    <property type="entry name" value="6-hairpin_glycosidase_sf"/>
</dbReference>
<evidence type="ECO:0000256" key="4">
    <source>
        <dbReference type="SAM" id="Phobius"/>
    </source>
</evidence>
<evidence type="ECO:0000259" key="9">
    <source>
        <dbReference type="Pfam" id="PF17390"/>
    </source>
</evidence>
<evidence type="ECO:0000259" key="7">
    <source>
        <dbReference type="Pfam" id="PF08531"/>
    </source>
</evidence>
<feature type="signal peptide" evidence="5">
    <location>
        <begin position="1"/>
        <end position="30"/>
    </location>
</feature>
<feature type="chain" id="PRO_5002897887" description="alpha-L-rhamnosidase" evidence="5">
    <location>
        <begin position="31"/>
        <end position="1293"/>
    </location>
</feature>
<dbReference type="STRING" id="537013.CLOSTMETH_02055"/>
<organism evidence="10 11">
    <name type="scientific">[Clostridium] methylpentosum DSM 5476</name>
    <dbReference type="NCBI Taxonomy" id="537013"/>
    <lineage>
        <taxon>Bacteria</taxon>
        <taxon>Bacillati</taxon>
        <taxon>Bacillota</taxon>
        <taxon>Clostridia</taxon>
        <taxon>Eubacteriales</taxon>
        <taxon>Oscillospiraceae</taxon>
        <taxon>Oscillospiraceae incertae sedis</taxon>
    </lineage>
</organism>
<dbReference type="Proteomes" id="UP000003340">
    <property type="component" value="Unassembled WGS sequence"/>
</dbReference>
<dbReference type="eggNOG" id="COG1538">
    <property type="taxonomic scope" value="Bacteria"/>
</dbReference>